<sequence>MLLDQDRPFPAVWASHGMVSSCHALASQAGMEIMIRGGNAVDAAVAMAWATGVLMPDMCGPGGEAFCLIRQNEEPVRAYLGSGPLPAGFSLEDLPPDSLVLPLRGGASVSVPGAVDLYYQIHQRYGRLSWPDVMGPAVRLAEQGFPVDTRLYQSLDEYQRVIQDNPAVRRRFYPDGRPLKVGQTLIQPELAETLKTIRQYGPDPFYAGAIAERVSAAVIEAGGYLTARDLSGYETEIADPVHVRFQDFEVYQTPLPSAGVVMLEALKILQDDPWSADWREQPELVHRMIEALRLAFRDRRDLLGDPRFHAVDPATLLSDAWIDERRQMIGHHALSIPTHLTAGDTTSFVAIDESGLHVSFIHSLALAFGSGVYVPDTGFFLNNRSGRSFNRIPGHPNEARPGKRPMHTLNTWLVTRKNQTVLLGNTPGGDGQPQWNLSVLLDLLAGGRTPGEAVALPRLQVAPATDAHTLHEPSRVLLESRFSPQVAEELQRRGHDIQVIGPWDSGGTVQVIQVMDGVFQGASDPRGIGQTQGY</sequence>
<gene>
    <name evidence="1" type="ordered locus">Sulac_3485</name>
</gene>
<dbReference type="AlphaFoldDB" id="G8TUG0"/>
<dbReference type="Gene3D" id="1.10.246.230">
    <property type="match status" value="1"/>
</dbReference>
<dbReference type="MEROPS" id="T03.025"/>
<dbReference type="STRING" id="679936.Sulac_3485"/>
<protein>
    <submittedName>
        <fullName evidence="1">Gamma-glutamyltranspeptidase</fullName>
    </submittedName>
</protein>
<dbReference type="Pfam" id="PF01019">
    <property type="entry name" value="G_glu_transpept"/>
    <property type="match status" value="1"/>
</dbReference>
<reference evidence="2" key="1">
    <citation type="submission" date="2011-12" db="EMBL/GenBank/DDBJ databases">
        <title>The complete genome of chromosome of Sulfobacillus acidophilus DSM 10332.</title>
        <authorList>
            <person name="Lucas S."/>
            <person name="Han J."/>
            <person name="Lapidus A."/>
            <person name="Bruce D."/>
            <person name="Goodwin L."/>
            <person name="Pitluck S."/>
            <person name="Peters L."/>
            <person name="Kyrpides N."/>
            <person name="Mavromatis K."/>
            <person name="Ivanova N."/>
            <person name="Mikhailova N."/>
            <person name="Chertkov O."/>
            <person name="Saunders E."/>
            <person name="Detter J.C."/>
            <person name="Tapia R."/>
            <person name="Han C."/>
            <person name="Land M."/>
            <person name="Hauser L."/>
            <person name="Markowitz V."/>
            <person name="Cheng J.-F."/>
            <person name="Hugenholtz P."/>
            <person name="Woyke T."/>
            <person name="Wu D."/>
            <person name="Pukall R."/>
            <person name="Gehrich-Schroeter G."/>
            <person name="Schneider S."/>
            <person name="Klenk H.-P."/>
            <person name="Eisen J.A."/>
        </authorList>
    </citation>
    <scope>NUCLEOTIDE SEQUENCE [LARGE SCALE GENOMIC DNA]</scope>
    <source>
        <strain evidence="2">ATCC 700253 / DSM 10332 / NAL</strain>
    </source>
</reference>
<dbReference type="InterPro" id="IPR043137">
    <property type="entry name" value="GGT_ssub_C"/>
</dbReference>
<dbReference type="SUPFAM" id="SSF56235">
    <property type="entry name" value="N-terminal nucleophile aminohydrolases (Ntn hydrolases)"/>
    <property type="match status" value="1"/>
</dbReference>
<organism evidence="1 2">
    <name type="scientific">Sulfobacillus acidophilus (strain ATCC 700253 / DSM 10332 / NAL)</name>
    <dbReference type="NCBI Taxonomy" id="679936"/>
    <lineage>
        <taxon>Bacteria</taxon>
        <taxon>Bacillati</taxon>
        <taxon>Bacillota</taxon>
        <taxon>Clostridia</taxon>
        <taxon>Eubacteriales</taxon>
        <taxon>Clostridiales Family XVII. Incertae Sedis</taxon>
        <taxon>Sulfobacillus</taxon>
    </lineage>
</organism>
<dbReference type="HOGENOM" id="CLU_014813_0_3_9"/>
<evidence type="ECO:0000313" key="2">
    <source>
        <dbReference type="Proteomes" id="UP000005439"/>
    </source>
</evidence>
<keyword evidence="2" id="KW-1185">Reference proteome</keyword>
<dbReference type="InterPro" id="IPR052896">
    <property type="entry name" value="GGT-like_enzyme"/>
</dbReference>
<proteinExistence type="predicted"/>
<dbReference type="PANTHER" id="PTHR43881">
    <property type="entry name" value="GAMMA-GLUTAMYLTRANSPEPTIDASE (AFU_ORTHOLOGUE AFUA_4G13580)"/>
    <property type="match status" value="1"/>
</dbReference>
<evidence type="ECO:0000313" key="1">
    <source>
        <dbReference type="EMBL" id="AEW06922.1"/>
    </source>
</evidence>
<dbReference type="PANTHER" id="PTHR43881:SF1">
    <property type="entry name" value="GAMMA-GLUTAMYLTRANSPEPTIDASE (AFU_ORTHOLOGUE AFUA_4G13580)"/>
    <property type="match status" value="1"/>
</dbReference>
<dbReference type="InterPro" id="IPR029055">
    <property type="entry name" value="Ntn_hydrolases_N"/>
</dbReference>
<dbReference type="PRINTS" id="PR01210">
    <property type="entry name" value="GGTRANSPTASE"/>
</dbReference>
<reference evidence="1 2" key="2">
    <citation type="journal article" date="2012" name="Stand. Genomic Sci.">
        <title>Complete genome sequence of the moderately thermophilic mineral-sulfide-oxidizing firmicute Sulfobacillus acidophilus type strain (NAL(T)).</title>
        <authorList>
            <person name="Anderson I."/>
            <person name="Chertkov O."/>
            <person name="Chen A."/>
            <person name="Saunders E."/>
            <person name="Lapidus A."/>
            <person name="Nolan M."/>
            <person name="Lucas S."/>
            <person name="Hammon N."/>
            <person name="Deshpande S."/>
            <person name="Cheng J.F."/>
            <person name="Han C."/>
            <person name="Tapia R."/>
            <person name="Goodwin L.A."/>
            <person name="Pitluck S."/>
            <person name="Liolios K."/>
            <person name="Pagani I."/>
            <person name="Ivanova N."/>
            <person name="Mikhailova N."/>
            <person name="Pati A."/>
            <person name="Palaniappan K."/>
            <person name="Land M."/>
            <person name="Pan C."/>
            <person name="Rohde M."/>
            <person name="Pukall R."/>
            <person name="Goker M."/>
            <person name="Detter J.C."/>
            <person name="Woyke T."/>
            <person name="Bristow J."/>
            <person name="Eisen J.A."/>
            <person name="Markowitz V."/>
            <person name="Hugenholtz P."/>
            <person name="Kyrpides N.C."/>
            <person name="Klenk H.P."/>
            <person name="Mavromatis K."/>
        </authorList>
    </citation>
    <scope>NUCLEOTIDE SEQUENCE [LARGE SCALE GENOMIC DNA]</scope>
    <source>
        <strain evidence="2">ATCC 700253 / DSM 10332 / NAL</strain>
    </source>
</reference>
<dbReference type="KEGG" id="sap:Sulac_3485"/>
<name>G8TUG0_SULAD</name>
<accession>G8TUG0</accession>
<dbReference type="PROSITE" id="PS51257">
    <property type="entry name" value="PROKAR_LIPOPROTEIN"/>
    <property type="match status" value="1"/>
</dbReference>
<dbReference type="PATRIC" id="fig|679936.5.peg.3607"/>
<dbReference type="Gene3D" id="3.60.20.40">
    <property type="match status" value="1"/>
</dbReference>
<dbReference type="Proteomes" id="UP000005439">
    <property type="component" value="Chromosome"/>
</dbReference>
<dbReference type="EMBL" id="CP003179">
    <property type="protein sequence ID" value="AEW06922.1"/>
    <property type="molecule type" value="Genomic_DNA"/>
</dbReference>